<dbReference type="InterPro" id="IPR051174">
    <property type="entry name" value="Cytochrome_c-type_ET"/>
</dbReference>
<proteinExistence type="inferred from homology"/>
<comment type="subcellular location">
    <subcellularLocation>
        <location evidence="1">Cell membrane</location>
    </subcellularLocation>
</comment>
<dbReference type="GO" id="GO:0005886">
    <property type="term" value="C:plasma membrane"/>
    <property type="evidence" value="ECO:0007669"/>
    <property type="project" value="UniProtKB-SubCell"/>
</dbReference>
<dbReference type="Gene3D" id="1.10.3820.10">
    <property type="entry name" value="Di-heme elbow motif domain"/>
    <property type="match status" value="1"/>
</dbReference>
<dbReference type="SUPFAM" id="SSF48695">
    <property type="entry name" value="Multiheme cytochromes"/>
    <property type="match status" value="1"/>
</dbReference>
<evidence type="ECO:0000256" key="2">
    <source>
        <dbReference type="ARBA" id="ARBA00007395"/>
    </source>
</evidence>
<evidence type="ECO:0000256" key="6">
    <source>
        <dbReference type="ARBA" id="ARBA00022692"/>
    </source>
</evidence>
<comment type="similarity">
    <text evidence="2">Belongs to the NapC/NirT/NrfH family.</text>
</comment>
<evidence type="ECO:0000256" key="1">
    <source>
        <dbReference type="ARBA" id="ARBA00004236"/>
    </source>
</evidence>
<keyword evidence="6" id="KW-0812">Transmembrane</keyword>
<evidence type="ECO:0000259" key="12">
    <source>
        <dbReference type="Pfam" id="PF03264"/>
    </source>
</evidence>
<feature type="domain" description="NapC/NirT cytochrome c N-terminal" evidence="12">
    <location>
        <begin position="20"/>
        <end position="142"/>
    </location>
</feature>
<keyword evidence="3" id="KW-0813">Transport</keyword>
<reference evidence="14" key="1">
    <citation type="submission" date="2016-11" db="EMBL/GenBank/DDBJ databases">
        <authorList>
            <person name="Varghese N."/>
            <person name="Submissions S."/>
        </authorList>
    </citation>
    <scope>NUCLEOTIDE SEQUENCE [LARGE SCALE GENOMIC DNA]</scope>
    <source>
        <strain evidence="14">DSM 10349</strain>
    </source>
</reference>
<keyword evidence="9" id="KW-1133">Transmembrane helix</keyword>
<dbReference type="STRING" id="1121421.SAMN02745123_01280"/>
<dbReference type="InterPro" id="IPR038266">
    <property type="entry name" value="NapC/NirT_cytc_sf"/>
</dbReference>
<keyword evidence="4" id="KW-1003">Cell membrane</keyword>
<dbReference type="AlphaFoldDB" id="A0A1M6QYD1"/>
<evidence type="ECO:0000256" key="10">
    <source>
        <dbReference type="ARBA" id="ARBA00023004"/>
    </source>
</evidence>
<evidence type="ECO:0000256" key="4">
    <source>
        <dbReference type="ARBA" id="ARBA00022475"/>
    </source>
</evidence>
<sequence length="143" mass="15915">MKKTLLIAGVGVLLLLSPLVTKIPAINKRLDGPGFCGACHVMESWVDTWVHSAHMQAASCSDCHIPHDMVRGAYYKAYVGSRDVIEMILGNWPTPIKLSHHGGVVTQENCYRCHETLLEPTNETPQGKTRNCWDCHRNTPHSL</sequence>
<dbReference type="PANTHER" id="PTHR30333">
    <property type="entry name" value="CYTOCHROME C-TYPE PROTEIN"/>
    <property type="match status" value="1"/>
</dbReference>
<protein>
    <submittedName>
        <fullName evidence="13">Respiratory nitrite reductase specific menaquinol--cytochrome-c reductase (NrfH)</fullName>
    </submittedName>
</protein>
<keyword evidence="10" id="KW-0408">Iron</keyword>
<gene>
    <name evidence="13" type="ORF">SAMN02745123_01280</name>
</gene>
<keyword evidence="14" id="KW-1185">Reference proteome</keyword>
<dbReference type="Pfam" id="PF03264">
    <property type="entry name" value="Cytochrom_NNT"/>
    <property type="match status" value="1"/>
</dbReference>
<evidence type="ECO:0000256" key="8">
    <source>
        <dbReference type="ARBA" id="ARBA00022982"/>
    </source>
</evidence>
<dbReference type="GO" id="GO:0046872">
    <property type="term" value="F:metal ion binding"/>
    <property type="evidence" value="ECO:0007669"/>
    <property type="project" value="UniProtKB-KW"/>
</dbReference>
<dbReference type="Proteomes" id="UP000183997">
    <property type="component" value="Unassembled WGS sequence"/>
</dbReference>
<evidence type="ECO:0000256" key="7">
    <source>
        <dbReference type="ARBA" id="ARBA00022723"/>
    </source>
</evidence>
<evidence type="ECO:0000256" key="11">
    <source>
        <dbReference type="ARBA" id="ARBA00023136"/>
    </source>
</evidence>
<dbReference type="PANTHER" id="PTHR30333:SF1">
    <property type="entry name" value="CYTOCHROME C-TYPE PROTEIN NAPC"/>
    <property type="match status" value="1"/>
</dbReference>
<evidence type="ECO:0000256" key="5">
    <source>
        <dbReference type="ARBA" id="ARBA00022617"/>
    </source>
</evidence>
<dbReference type="EMBL" id="FRAR01000009">
    <property type="protein sequence ID" value="SHK25269.1"/>
    <property type="molecule type" value="Genomic_DNA"/>
</dbReference>
<name>A0A1M6QYD1_9FIRM</name>
<dbReference type="GO" id="GO:0009061">
    <property type="term" value="P:anaerobic respiration"/>
    <property type="evidence" value="ECO:0007669"/>
    <property type="project" value="TreeGrafter"/>
</dbReference>
<keyword evidence="5" id="KW-0349">Heme</keyword>
<keyword evidence="7" id="KW-0479">Metal-binding</keyword>
<evidence type="ECO:0000256" key="3">
    <source>
        <dbReference type="ARBA" id="ARBA00022448"/>
    </source>
</evidence>
<organism evidence="13 14">
    <name type="scientific">Desulforamulus aeronauticus DSM 10349</name>
    <dbReference type="NCBI Taxonomy" id="1121421"/>
    <lineage>
        <taxon>Bacteria</taxon>
        <taxon>Bacillati</taxon>
        <taxon>Bacillota</taxon>
        <taxon>Clostridia</taxon>
        <taxon>Eubacteriales</taxon>
        <taxon>Peptococcaceae</taxon>
        <taxon>Desulforamulus</taxon>
    </lineage>
</organism>
<accession>A0A1M6QYD1</accession>
<evidence type="ECO:0000256" key="9">
    <source>
        <dbReference type="ARBA" id="ARBA00022989"/>
    </source>
</evidence>
<keyword evidence="11" id="KW-0472">Membrane</keyword>
<evidence type="ECO:0000313" key="13">
    <source>
        <dbReference type="EMBL" id="SHK25269.1"/>
    </source>
</evidence>
<dbReference type="RefSeq" id="WP_072911990.1">
    <property type="nucleotide sequence ID" value="NZ_FRAR01000009.1"/>
</dbReference>
<dbReference type="InterPro" id="IPR005126">
    <property type="entry name" value="NapC/NirT_cyt_c_N"/>
</dbReference>
<dbReference type="InterPro" id="IPR036280">
    <property type="entry name" value="Multihaem_cyt_sf"/>
</dbReference>
<keyword evidence="8" id="KW-0249">Electron transport</keyword>
<dbReference type="GO" id="GO:0009055">
    <property type="term" value="F:electron transfer activity"/>
    <property type="evidence" value="ECO:0007669"/>
    <property type="project" value="TreeGrafter"/>
</dbReference>
<evidence type="ECO:0000313" key="14">
    <source>
        <dbReference type="Proteomes" id="UP000183997"/>
    </source>
</evidence>